<dbReference type="Gene3D" id="3.40.50.10540">
    <property type="entry name" value="Crotonobetainyl-coa:carnitine coa-transferase, domain 1"/>
    <property type="match status" value="1"/>
</dbReference>
<reference evidence="1 2" key="1">
    <citation type="submission" date="2023-07" db="EMBL/GenBank/DDBJ databases">
        <authorList>
            <person name="Girao M."/>
            <person name="Carvalho M.F."/>
        </authorList>
    </citation>
    <scope>NUCLEOTIDE SEQUENCE [LARGE SCALE GENOMIC DNA]</scope>
    <source>
        <strain evidence="1 2">YIM65754</strain>
    </source>
</reference>
<dbReference type="PANTHER" id="PTHR48228">
    <property type="entry name" value="SUCCINYL-COA--D-CITRAMALATE COA-TRANSFERASE"/>
    <property type="match status" value="1"/>
</dbReference>
<keyword evidence="2" id="KW-1185">Reference proteome</keyword>
<dbReference type="SUPFAM" id="SSF89796">
    <property type="entry name" value="CoA-transferase family III (CaiB/BaiF)"/>
    <property type="match status" value="2"/>
</dbReference>
<name>A0ABU7L625_9NOCA</name>
<evidence type="ECO:0000313" key="2">
    <source>
        <dbReference type="Proteomes" id="UP001336020"/>
    </source>
</evidence>
<dbReference type="Pfam" id="PF02515">
    <property type="entry name" value="CoA_transf_3"/>
    <property type="match status" value="1"/>
</dbReference>
<dbReference type="EMBL" id="JAUTXY010000002">
    <property type="protein sequence ID" value="MEE2056958.1"/>
    <property type="molecule type" value="Genomic_DNA"/>
</dbReference>
<dbReference type="PANTHER" id="PTHR48228:SF7">
    <property type="entry name" value="FATTY ACYL-COA TRANSFERASE RV3272-RELATED"/>
    <property type="match status" value="1"/>
</dbReference>
<dbReference type="Proteomes" id="UP001336020">
    <property type="component" value="Unassembled WGS sequence"/>
</dbReference>
<proteinExistence type="predicted"/>
<dbReference type="InterPro" id="IPR003673">
    <property type="entry name" value="CoA-Trfase_fam_III"/>
</dbReference>
<evidence type="ECO:0000313" key="1">
    <source>
        <dbReference type="EMBL" id="MEE2056958.1"/>
    </source>
</evidence>
<organism evidence="1 2">
    <name type="scientific">Rhodococcus artemisiae</name>
    <dbReference type="NCBI Taxonomy" id="714159"/>
    <lineage>
        <taxon>Bacteria</taxon>
        <taxon>Bacillati</taxon>
        <taxon>Actinomycetota</taxon>
        <taxon>Actinomycetes</taxon>
        <taxon>Mycobacteriales</taxon>
        <taxon>Nocardiaceae</taxon>
        <taxon>Rhodococcus</taxon>
    </lineage>
</organism>
<dbReference type="InterPro" id="IPR050509">
    <property type="entry name" value="CoA-transferase_III"/>
</dbReference>
<sequence>MFESPSADSARDWAESGIACLTGRPDGPPLIPPGRAATLARGMTAQIESATNGAVQLDGARLLSERAAFTGHRRAGAVSAGGSCRLLPTADGWAAVSCARPDDPLLFGALVGADVGEDPWPAVTSWLAGHTGQDLLELAEPLGIAAGPVSPVPAAAPQPLVPRAVDGLLVVDFSSLWAGPLCSHVLGLAGARVVKVETPTRPDGARLGNADFYRLLHGGHESVVLDPGDDTERRELAQLVTAADIIIEASRPRALAGFGLDADRFVASGGTWVSITAHGRDSFRIGFGDDIAASAGLIAHDAQGPVFVGDALADPLTGVTAAALALSAPADGSGVLWDVSMSAVVSSTLTHHPDDSERMYRSSPPLDAMCHSLRGRWWVEAPSGIVALAEPQRREPAGDVAESGRDTSKILSELGIR</sequence>
<keyword evidence="1" id="KW-0808">Transferase</keyword>
<dbReference type="InterPro" id="IPR023606">
    <property type="entry name" value="CoA-Trfase_III_dom_1_sf"/>
</dbReference>
<protein>
    <submittedName>
        <fullName evidence="1">CoA transferase</fullName>
    </submittedName>
</protein>
<comment type="caution">
    <text evidence="1">The sequence shown here is derived from an EMBL/GenBank/DDBJ whole genome shotgun (WGS) entry which is preliminary data.</text>
</comment>
<accession>A0ABU7L625</accession>
<dbReference type="GO" id="GO:0016740">
    <property type="term" value="F:transferase activity"/>
    <property type="evidence" value="ECO:0007669"/>
    <property type="project" value="UniProtKB-KW"/>
</dbReference>
<dbReference type="RefSeq" id="WP_330132221.1">
    <property type="nucleotide sequence ID" value="NZ_JAUTXY010000002.1"/>
</dbReference>
<gene>
    <name evidence="1" type="ORF">Q7514_05380</name>
</gene>